<dbReference type="RefSeq" id="WP_269442056.1">
    <property type="nucleotide sequence ID" value="NZ_CP097463.1"/>
</dbReference>
<keyword evidence="3" id="KW-1185">Reference proteome</keyword>
<accession>A0ABY7JSJ7</accession>
<dbReference type="InterPro" id="IPR011010">
    <property type="entry name" value="DNA_brk_join_enz"/>
</dbReference>
<dbReference type="Proteomes" id="UP001164693">
    <property type="component" value="Chromosome"/>
</dbReference>
<protein>
    <recommendedName>
        <fullName evidence="4">Integrase</fullName>
    </recommendedName>
</protein>
<proteinExistence type="predicted"/>
<dbReference type="SUPFAM" id="SSF56349">
    <property type="entry name" value="DNA breaking-rejoining enzymes"/>
    <property type="match status" value="1"/>
</dbReference>
<name>A0ABY7JSJ7_9ACTN</name>
<dbReference type="EMBL" id="CP097463">
    <property type="protein sequence ID" value="WAX55540.1"/>
    <property type="molecule type" value="Genomic_DNA"/>
</dbReference>
<dbReference type="Gene3D" id="1.10.443.10">
    <property type="entry name" value="Intergrase catalytic core"/>
    <property type="match status" value="1"/>
</dbReference>
<organism evidence="2 3">
    <name type="scientific">Jatrophihabitans cynanchi</name>
    <dbReference type="NCBI Taxonomy" id="2944128"/>
    <lineage>
        <taxon>Bacteria</taxon>
        <taxon>Bacillati</taxon>
        <taxon>Actinomycetota</taxon>
        <taxon>Actinomycetes</taxon>
        <taxon>Jatrophihabitantales</taxon>
        <taxon>Jatrophihabitantaceae</taxon>
        <taxon>Jatrophihabitans</taxon>
    </lineage>
</organism>
<reference evidence="2" key="1">
    <citation type="submission" date="2022-05" db="EMBL/GenBank/DDBJ databases">
        <title>Jatrophihabitans sp. SB3-54 whole genome sequence.</title>
        <authorList>
            <person name="Suh M.K."/>
            <person name="Eom M.K."/>
            <person name="Kim J.S."/>
            <person name="Kim H.S."/>
            <person name="Do H.E."/>
            <person name="Shin Y.K."/>
            <person name="Lee J.-S."/>
        </authorList>
    </citation>
    <scope>NUCLEOTIDE SEQUENCE</scope>
    <source>
        <strain evidence="2">SB3-54</strain>
    </source>
</reference>
<evidence type="ECO:0000313" key="2">
    <source>
        <dbReference type="EMBL" id="WAX55540.1"/>
    </source>
</evidence>
<gene>
    <name evidence="2" type="ORF">M6B22_13420</name>
</gene>
<sequence>MKETLARVQAHWASSVALTEQTQLRMGETVSRFAQRLAFRGTSSFAAVTPRQAEEFVRAATGSGRAPQLATMHARRTALRALYRSLRALGLANGDPTLDLQLPPRGELAARPLTDDELGLARLSAYGHPQLWSPVRATVWALAEATAVSSEIAAVRVADVRHGVGATGVALPGTRRHEPRVGVLSEWGRAVVARRVVELHAAGADGQTLLAYGGRRPPGGAKAQAAACTALRAVLNQAGLGREPDVRPGSVRHWAGRVIYERTGSIEQAALALGHRSLDEAATDIGLDWRAAATGRGRRSRGGEGR</sequence>
<evidence type="ECO:0000256" key="1">
    <source>
        <dbReference type="ARBA" id="ARBA00023172"/>
    </source>
</evidence>
<evidence type="ECO:0008006" key="4">
    <source>
        <dbReference type="Google" id="ProtNLM"/>
    </source>
</evidence>
<dbReference type="InterPro" id="IPR013762">
    <property type="entry name" value="Integrase-like_cat_sf"/>
</dbReference>
<evidence type="ECO:0000313" key="3">
    <source>
        <dbReference type="Proteomes" id="UP001164693"/>
    </source>
</evidence>
<keyword evidence="1" id="KW-0233">DNA recombination</keyword>